<feature type="transmembrane region" description="Helical" evidence="1">
    <location>
        <begin position="14"/>
        <end position="32"/>
    </location>
</feature>
<feature type="transmembrane region" description="Helical" evidence="1">
    <location>
        <begin position="83"/>
        <end position="102"/>
    </location>
</feature>
<keyword evidence="3" id="KW-1185">Reference proteome</keyword>
<feature type="transmembrane region" description="Helical" evidence="1">
    <location>
        <begin position="52"/>
        <end position="71"/>
    </location>
</feature>
<feature type="transmembrane region" description="Helical" evidence="1">
    <location>
        <begin position="166"/>
        <end position="188"/>
    </location>
</feature>
<reference evidence="2 3" key="1">
    <citation type="submission" date="2018-11" db="EMBL/GenBank/DDBJ databases">
        <authorList>
            <person name="Li F."/>
        </authorList>
    </citation>
    <scope>NUCLEOTIDE SEQUENCE [LARGE SCALE GENOMIC DNA]</scope>
    <source>
        <strain evidence="2 3">KIS18-7</strain>
    </source>
</reference>
<feature type="transmembrane region" description="Helical" evidence="1">
    <location>
        <begin position="122"/>
        <end position="145"/>
    </location>
</feature>
<evidence type="ECO:0000313" key="3">
    <source>
        <dbReference type="Proteomes" id="UP000277094"/>
    </source>
</evidence>
<comment type="caution">
    <text evidence="2">The sequence shown here is derived from an EMBL/GenBank/DDBJ whole genome shotgun (WGS) entry which is preliminary data.</text>
</comment>
<keyword evidence="1" id="KW-0812">Transmembrane</keyword>
<gene>
    <name evidence="2" type="ORF">EFL95_03165</name>
</gene>
<name>A0A3N0E0U9_9ACTN</name>
<sequence>MGSNRTQVSDGRRFALSIVGFCVLFLAAGRFLGEDIAVQLQKTPTTREGYQFFGWLVGGPPFLLSVLLWNARARVQPSQLRNRTYALAAWIGLGMFILPAKLDSVDQQFGTGALVGDPLSGGWAWAMLANLVAFAFAGAVLLVLHKSVPQGPNQAQRELTATFLERAWLVVLVAGLGFALYGGATGLFSTTT</sequence>
<dbReference type="EMBL" id="RJSG01000001">
    <property type="protein sequence ID" value="RNL81363.1"/>
    <property type="molecule type" value="Genomic_DNA"/>
</dbReference>
<dbReference type="AlphaFoldDB" id="A0A3N0E0U9"/>
<evidence type="ECO:0000313" key="2">
    <source>
        <dbReference type="EMBL" id="RNL81363.1"/>
    </source>
</evidence>
<dbReference type="RefSeq" id="WP_123232566.1">
    <property type="nucleotide sequence ID" value="NZ_RJSG01000001.1"/>
</dbReference>
<organism evidence="2 3">
    <name type="scientific">Nocardioides marmorisolisilvae</name>
    <dbReference type="NCBI Taxonomy" id="1542737"/>
    <lineage>
        <taxon>Bacteria</taxon>
        <taxon>Bacillati</taxon>
        <taxon>Actinomycetota</taxon>
        <taxon>Actinomycetes</taxon>
        <taxon>Propionibacteriales</taxon>
        <taxon>Nocardioidaceae</taxon>
        <taxon>Nocardioides</taxon>
    </lineage>
</organism>
<proteinExistence type="predicted"/>
<keyword evidence="1" id="KW-1133">Transmembrane helix</keyword>
<dbReference type="Proteomes" id="UP000277094">
    <property type="component" value="Unassembled WGS sequence"/>
</dbReference>
<evidence type="ECO:0000256" key="1">
    <source>
        <dbReference type="SAM" id="Phobius"/>
    </source>
</evidence>
<accession>A0A3N0E0U9</accession>
<keyword evidence="1" id="KW-0472">Membrane</keyword>
<dbReference type="OrthoDB" id="3827872at2"/>
<protein>
    <submittedName>
        <fullName evidence="2">Uncharacterized protein</fullName>
    </submittedName>
</protein>